<dbReference type="Proteomes" id="UP000199036">
    <property type="component" value="Unassembled WGS sequence"/>
</dbReference>
<evidence type="ECO:0000256" key="1">
    <source>
        <dbReference type="SAM" id="MobiDB-lite"/>
    </source>
</evidence>
<sequence length="52" mass="6168">MKNQQKNNTDPVKKHQDNRPENKHNLDSRVHEEQKVKGDDVTSNEKETKNKK</sequence>
<accession>A0A1I4XX54</accession>
<name>A0A1I4XX54_9FLAO</name>
<feature type="region of interest" description="Disordered" evidence="1">
    <location>
        <begin position="1"/>
        <end position="52"/>
    </location>
</feature>
<evidence type="ECO:0000313" key="3">
    <source>
        <dbReference type="Proteomes" id="UP000199036"/>
    </source>
</evidence>
<evidence type="ECO:0000313" key="2">
    <source>
        <dbReference type="EMBL" id="SFN30468.1"/>
    </source>
</evidence>
<dbReference type="AlphaFoldDB" id="A0A1I4XX54"/>
<reference evidence="3" key="1">
    <citation type="submission" date="2016-10" db="EMBL/GenBank/DDBJ databases">
        <authorList>
            <person name="Varghese N."/>
            <person name="Submissions S."/>
        </authorList>
    </citation>
    <scope>NUCLEOTIDE SEQUENCE [LARGE SCALE GENOMIC DNA]</scope>
    <source>
        <strain evidence="3">DS-12</strain>
    </source>
</reference>
<dbReference type="EMBL" id="FOVI01000003">
    <property type="protein sequence ID" value="SFN30468.1"/>
    <property type="molecule type" value="Genomic_DNA"/>
</dbReference>
<feature type="compositionally biased region" description="Polar residues" evidence="1">
    <location>
        <begin position="1"/>
        <end position="10"/>
    </location>
</feature>
<feature type="compositionally biased region" description="Basic and acidic residues" evidence="1">
    <location>
        <begin position="11"/>
        <end position="52"/>
    </location>
</feature>
<proteinExistence type="predicted"/>
<gene>
    <name evidence="2" type="ORF">SAMN05421741_103193</name>
</gene>
<organism evidence="2 3">
    <name type="scientific">Paenimyroides ummariense</name>
    <dbReference type="NCBI Taxonomy" id="913024"/>
    <lineage>
        <taxon>Bacteria</taxon>
        <taxon>Pseudomonadati</taxon>
        <taxon>Bacteroidota</taxon>
        <taxon>Flavobacteriia</taxon>
        <taxon>Flavobacteriales</taxon>
        <taxon>Flavobacteriaceae</taxon>
        <taxon>Paenimyroides</taxon>
    </lineage>
</organism>
<dbReference type="RefSeq" id="WP_177205714.1">
    <property type="nucleotide sequence ID" value="NZ_FOVI01000003.1"/>
</dbReference>
<protein>
    <submittedName>
        <fullName evidence="2">Uncharacterized protein</fullName>
    </submittedName>
</protein>
<keyword evidence="3" id="KW-1185">Reference proteome</keyword>